<evidence type="ECO:0000313" key="4">
    <source>
        <dbReference type="EMBL" id="SDU86044.1"/>
    </source>
</evidence>
<dbReference type="AlphaFoldDB" id="A0A5B2UPY7"/>
<dbReference type="InterPro" id="IPR011944">
    <property type="entry name" value="Steroid_delta5-4_isomerase"/>
</dbReference>
<keyword evidence="5" id="KW-1185">Reference proteome</keyword>
<dbReference type="OrthoDB" id="213636at2"/>
<keyword evidence="1" id="KW-0732">Signal</keyword>
<dbReference type="RefSeq" id="WP_032859262.1">
    <property type="nucleotide sequence ID" value="NZ_BMNU01000006.1"/>
</dbReference>
<feature type="signal peptide" evidence="1">
    <location>
        <begin position="1"/>
        <end position="21"/>
    </location>
</feature>
<feature type="chain" id="PRO_5022976995" evidence="1">
    <location>
        <begin position="22"/>
        <end position="160"/>
    </location>
</feature>
<evidence type="ECO:0000256" key="1">
    <source>
        <dbReference type="SAM" id="SignalP"/>
    </source>
</evidence>
<accession>A0A5B2UPY7</accession>
<reference evidence="3 6" key="2">
    <citation type="submission" date="2019-09" db="EMBL/GenBank/DDBJ databases">
        <title>Draft genome sequence of Pseudomonas brenneri CCUG 51514(T).</title>
        <authorList>
            <person name="Tunovic T."/>
            <person name="Pineiro-Iglesias B."/>
            <person name="Unosson C."/>
            <person name="Inganas E."/>
            <person name="Ohlen M."/>
            <person name="Cardew S."/>
            <person name="Jensie-Markopoulos S."/>
            <person name="Salva-Serra F."/>
            <person name="Jaen-Luchoro D."/>
            <person name="Svensson-Stadler L."/>
            <person name="Chun J."/>
            <person name="Moore E."/>
        </authorList>
    </citation>
    <scope>NUCLEOTIDE SEQUENCE [LARGE SCALE GENOMIC DNA]</scope>
    <source>
        <strain evidence="3 6">CCUG 51514</strain>
    </source>
</reference>
<evidence type="ECO:0000313" key="5">
    <source>
        <dbReference type="Proteomes" id="UP000199620"/>
    </source>
</evidence>
<name>A0A5B2UPY7_9PSED</name>
<organism evidence="3 6">
    <name type="scientific">Pseudomonas brenneri</name>
    <dbReference type="NCBI Taxonomy" id="129817"/>
    <lineage>
        <taxon>Bacteria</taxon>
        <taxon>Pseudomonadati</taxon>
        <taxon>Pseudomonadota</taxon>
        <taxon>Gammaproteobacteria</taxon>
        <taxon>Pseudomonadales</taxon>
        <taxon>Pseudomonadaceae</taxon>
        <taxon>Pseudomonas</taxon>
    </lineage>
</organism>
<reference evidence="4 5" key="1">
    <citation type="submission" date="2016-10" db="EMBL/GenBank/DDBJ databases">
        <authorList>
            <person name="Varghese N."/>
            <person name="Submissions S."/>
        </authorList>
    </citation>
    <scope>NUCLEOTIDE SEQUENCE [LARGE SCALE GENOMIC DNA]</scope>
    <source>
        <strain evidence="4 5">BS2771</strain>
    </source>
</reference>
<proteinExistence type="predicted"/>
<dbReference type="Gene3D" id="3.10.450.50">
    <property type="match status" value="1"/>
</dbReference>
<dbReference type="Proteomes" id="UP000199620">
    <property type="component" value="Chromosome I"/>
</dbReference>
<evidence type="ECO:0000313" key="3">
    <source>
        <dbReference type="EMBL" id="KAA2228608.1"/>
    </source>
</evidence>
<gene>
    <name evidence="3" type="ORF">F1720_18525</name>
    <name evidence="4" type="ORF">SAMN04490181_0654</name>
</gene>
<sequence>MRTSFLALTLGALLLPALALAAQPAPEKEDVKEAVTAQLNHYQAALNASDLDQVMALYAQDAVFMPQNSLPAVGRDAVRQAYQQVFAAIKLNIRFTIDEIRPLSRDWAFARTRSNGTATPLASAQPGGAEGNQEIFLLHREADGKWRFARYIFSSTNAPR</sequence>
<dbReference type="Proteomes" id="UP000325296">
    <property type="component" value="Unassembled WGS sequence"/>
</dbReference>
<evidence type="ECO:0000313" key="6">
    <source>
        <dbReference type="Proteomes" id="UP000325296"/>
    </source>
</evidence>
<dbReference type="InterPro" id="IPR032710">
    <property type="entry name" value="NTF2-like_dom_sf"/>
</dbReference>
<dbReference type="EMBL" id="VUOL01000010">
    <property type="protein sequence ID" value="KAA2228608.1"/>
    <property type="molecule type" value="Genomic_DNA"/>
</dbReference>
<feature type="domain" description="SnoaL-like" evidence="2">
    <location>
        <begin position="41"/>
        <end position="146"/>
    </location>
</feature>
<evidence type="ECO:0000259" key="2">
    <source>
        <dbReference type="Pfam" id="PF12680"/>
    </source>
</evidence>
<dbReference type="SUPFAM" id="SSF54427">
    <property type="entry name" value="NTF2-like"/>
    <property type="match status" value="1"/>
</dbReference>
<dbReference type="Pfam" id="PF12680">
    <property type="entry name" value="SnoaL_2"/>
    <property type="match status" value="1"/>
</dbReference>
<protein>
    <submittedName>
        <fullName evidence="3">SgcJ/EcaC family oxidoreductase</fullName>
    </submittedName>
</protein>
<dbReference type="NCBIfam" id="TIGR02246">
    <property type="entry name" value="SgcJ/EcaC family oxidoreductase"/>
    <property type="match status" value="1"/>
</dbReference>
<dbReference type="EMBL" id="LT629800">
    <property type="protein sequence ID" value="SDU86044.1"/>
    <property type="molecule type" value="Genomic_DNA"/>
</dbReference>
<dbReference type="InterPro" id="IPR037401">
    <property type="entry name" value="SnoaL-like"/>
</dbReference>